<dbReference type="EMBL" id="BMMK01000005">
    <property type="protein sequence ID" value="GGM46066.1"/>
    <property type="molecule type" value="Genomic_DNA"/>
</dbReference>
<evidence type="ECO:0000313" key="1">
    <source>
        <dbReference type="EMBL" id="GGM46066.1"/>
    </source>
</evidence>
<protein>
    <submittedName>
        <fullName evidence="1">Uncharacterized protein</fullName>
    </submittedName>
</protein>
<organism evidence="1 2">
    <name type="scientific">Longimycelium tulufanense</name>
    <dbReference type="NCBI Taxonomy" id="907463"/>
    <lineage>
        <taxon>Bacteria</taxon>
        <taxon>Bacillati</taxon>
        <taxon>Actinomycetota</taxon>
        <taxon>Actinomycetes</taxon>
        <taxon>Pseudonocardiales</taxon>
        <taxon>Pseudonocardiaceae</taxon>
        <taxon>Longimycelium</taxon>
    </lineage>
</organism>
<proteinExistence type="predicted"/>
<dbReference type="RefSeq" id="WP_189055527.1">
    <property type="nucleotide sequence ID" value="NZ_BMMK01000005.1"/>
</dbReference>
<name>A0A8J3FTH0_9PSEU</name>
<dbReference type="AlphaFoldDB" id="A0A8J3FTH0"/>
<reference evidence="1" key="1">
    <citation type="journal article" date="2014" name="Int. J. Syst. Evol. Microbiol.">
        <title>Complete genome sequence of Corynebacterium casei LMG S-19264T (=DSM 44701T), isolated from a smear-ripened cheese.</title>
        <authorList>
            <consortium name="US DOE Joint Genome Institute (JGI-PGF)"/>
            <person name="Walter F."/>
            <person name="Albersmeier A."/>
            <person name="Kalinowski J."/>
            <person name="Ruckert C."/>
        </authorList>
    </citation>
    <scope>NUCLEOTIDE SEQUENCE</scope>
    <source>
        <strain evidence="1">CGMCC 4.5737</strain>
    </source>
</reference>
<comment type="caution">
    <text evidence="1">The sequence shown here is derived from an EMBL/GenBank/DDBJ whole genome shotgun (WGS) entry which is preliminary data.</text>
</comment>
<sequence length="130" mass="14856">MAPARRNIALFFVPPLPGRENLASILRVHPDEPVTYPPLPPGRERHLLLVPFEVDFDFDVFRTDDGGSDTPEHERHYDLAAYHQRVHEVAKARLEAMMQDNLMARWSIAADPDLRGFRCMLTSSVARLLP</sequence>
<keyword evidence="2" id="KW-1185">Reference proteome</keyword>
<reference evidence="1" key="2">
    <citation type="submission" date="2020-09" db="EMBL/GenBank/DDBJ databases">
        <authorList>
            <person name="Sun Q."/>
            <person name="Zhou Y."/>
        </authorList>
    </citation>
    <scope>NUCLEOTIDE SEQUENCE</scope>
    <source>
        <strain evidence="1">CGMCC 4.5737</strain>
    </source>
</reference>
<evidence type="ECO:0000313" key="2">
    <source>
        <dbReference type="Proteomes" id="UP000637578"/>
    </source>
</evidence>
<dbReference type="Proteomes" id="UP000637578">
    <property type="component" value="Unassembled WGS sequence"/>
</dbReference>
<gene>
    <name evidence="1" type="ORF">GCM10012275_16320</name>
</gene>
<accession>A0A8J3FTH0</accession>